<protein>
    <submittedName>
        <fullName evidence="1">Uncharacterized protein</fullName>
    </submittedName>
</protein>
<name>A0A8C8CYD6_ONCTS</name>
<reference evidence="1" key="2">
    <citation type="submission" date="2025-09" db="UniProtKB">
        <authorList>
            <consortium name="Ensembl"/>
        </authorList>
    </citation>
    <scope>IDENTIFICATION</scope>
</reference>
<evidence type="ECO:0000313" key="2">
    <source>
        <dbReference type="Proteomes" id="UP000694402"/>
    </source>
</evidence>
<dbReference type="Proteomes" id="UP000694402">
    <property type="component" value="Unassembled WGS sequence"/>
</dbReference>
<dbReference type="InterPro" id="IPR050473">
    <property type="entry name" value="A2M/Complement_sys"/>
</dbReference>
<dbReference type="PANTHER" id="PTHR11412:SF150">
    <property type="entry name" value="ALPHA-2-MACROGLOBULIN-RELATED"/>
    <property type="match status" value="1"/>
</dbReference>
<accession>A0A8C8CYD6</accession>
<dbReference type="AlphaFoldDB" id="A0A8C8CYD6"/>
<organism evidence="1 2">
    <name type="scientific">Oncorhynchus tshawytscha</name>
    <name type="common">Chinook salmon</name>
    <name type="synonym">Salmo tshawytscha</name>
    <dbReference type="NCBI Taxonomy" id="74940"/>
    <lineage>
        <taxon>Eukaryota</taxon>
        <taxon>Metazoa</taxon>
        <taxon>Chordata</taxon>
        <taxon>Craniata</taxon>
        <taxon>Vertebrata</taxon>
        <taxon>Euteleostomi</taxon>
        <taxon>Actinopterygii</taxon>
        <taxon>Neopterygii</taxon>
        <taxon>Teleostei</taxon>
        <taxon>Protacanthopterygii</taxon>
        <taxon>Salmoniformes</taxon>
        <taxon>Salmonidae</taxon>
        <taxon>Salmoninae</taxon>
        <taxon>Oncorhynchus</taxon>
    </lineage>
</organism>
<keyword evidence="2" id="KW-1185">Reference proteome</keyword>
<evidence type="ECO:0000313" key="1">
    <source>
        <dbReference type="Ensembl" id="ENSOTSP00005018612.1"/>
    </source>
</evidence>
<dbReference type="Ensembl" id="ENSOTST00005020253.2">
    <property type="protein sequence ID" value="ENSOTSP00005018612.1"/>
    <property type="gene ID" value="ENSOTSG00005009103.2"/>
</dbReference>
<reference evidence="1" key="1">
    <citation type="submission" date="2025-08" db="UniProtKB">
        <authorList>
            <consortium name="Ensembl"/>
        </authorList>
    </citation>
    <scope>IDENTIFICATION</scope>
</reference>
<dbReference type="PANTHER" id="PTHR11412">
    <property type="entry name" value="MACROGLOBULIN / COMPLEMENT"/>
    <property type="match status" value="1"/>
</dbReference>
<proteinExistence type="predicted"/>
<dbReference type="Gene3D" id="2.60.40.1930">
    <property type="match status" value="2"/>
</dbReference>
<sequence length="128" mass="14624">VGVLKLLTGSFYVLLSKTWWSISAVIRADSEVKLCASLLQPNETLVMTISLIANEQNKILLQESSDQEFHRCFQFQVSPTLVDIQNHSIRERKVMIKPYSLMTFIQTDKPIYNPGCSSPGHYHWVLIV</sequence>
<dbReference type="GeneTree" id="ENSGT00940000162996"/>